<dbReference type="AlphaFoldDB" id="A0AA47MFX3"/>
<feature type="coiled-coil region" evidence="1">
    <location>
        <begin position="6"/>
        <end position="54"/>
    </location>
</feature>
<name>A0AA47MFX3_MERPO</name>
<organism evidence="2 3">
    <name type="scientific">Merluccius polli</name>
    <name type="common">Benguela hake</name>
    <name type="synonym">Merluccius cadenati</name>
    <dbReference type="NCBI Taxonomy" id="89951"/>
    <lineage>
        <taxon>Eukaryota</taxon>
        <taxon>Metazoa</taxon>
        <taxon>Chordata</taxon>
        <taxon>Craniata</taxon>
        <taxon>Vertebrata</taxon>
        <taxon>Euteleostomi</taxon>
        <taxon>Actinopterygii</taxon>
        <taxon>Neopterygii</taxon>
        <taxon>Teleostei</taxon>
        <taxon>Neoteleostei</taxon>
        <taxon>Acanthomorphata</taxon>
        <taxon>Zeiogadaria</taxon>
        <taxon>Gadariae</taxon>
        <taxon>Gadiformes</taxon>
        <taxon>Gadoidei</taxon>
        <taxon>Merlucciidae</taxon>
        <taxon>Merluccius</taxon>
    </lineage>
</organism>
<evidence type="ECO:0000313" key="2">
    <source>
        <dbReference type="EMBL" id="KAK0139354.1"/>
    </source>
</evidence>
<sequence>MLRKDARGLIKNKIQMEAKLKEATERLEDEEEINAELTAKKRKLEDECSELKKDIDDPGAYLG</sequence>
<keyword evidence="3" id="KW-1185">Reference proteome</keyword>
<accession>A0AA47MFX3</accession>
<keyword evidence="1" id="KW-0175">Coiled coil</keyword>
<reference evidence="2" key="1">
    <citation type="journal article" date="2023" name="Front. Mar. Sci.">
        <title>A new Merluccius polli reference genome to investigate the effects of global change in West African waters.</title>
        <authorList>
            <person name="Mateo J.L."/>
            <person name="Blanco-Fernandez C."/>
            <person name="Garcia-Vazquez E."/>
            <person name="Machado-Schiaffino G."/>
        </authorList>
    </citation>
    <scope>NUCLEOTIDE SEQUENCE</scope>
    <source>
        <strain evidence="2">C29</strain>
        <tissue evidence="2">Fin</tissue>
    </source>
</reference>
<dbReference type="SUPFAM" id="SSF90257">
    <property type="entry name" value="Myosin rod fragments"/>
    <property type="match status" value="1"/>
</dbReference>
<gene>
    <name evidence="2" type="primary">MYSS_8</name>
    <name evidence="2" type="ORF">N1851_024010</name>
</gene>
<comment type="caution">
    <text evidence="2">The sequence shown here is derived from an EMBL/GenBank/DDBJ whole genome shotgun (WGS) entry which is preliminary data.</text>
</comment>
<dbReference type="Proteomes" id="UP001174136">
    <property type="component" value="Unassembled WGS sequence"/>
</dbReference>
<dbReference type="Gene3D" id="1.20.5.340">
    <property type="match status" value="1"/>
</dbReference>
<proteinExistence type="predicted"/>
<protein>
    <submittedName>
        <fullName evidence="2">Myosin heavy chain, fast skeletal muscle</fullName>
    </submittedName>
</protein>
<evidence type="ECO:0000256" key="1">
    <source>
        <dbReference type="SAM" id="Coils"/>
    </source>
</evidence>
<evidence type="ECO:0000313" key="3">
    <source>
        <dbReference type="Proteomes" id="UP001174136"/>
    </source>
</evidence>
<dbReference type="EMBL" id="JAOPHQ010004417">
    <property type="protein sequence ID" value="KAK0139354.1"/>
    <property type="molecule type" value="Genomic_DNA"/>
</dbReference>